<dbReference type="RefSeq" id="WP_105513115.1">
    <property type="nucleotide sequence ID" value="NZ_PVEP01000001.1"/>
</dbReference>
<feature type="transmembrane region" description="Helical" evidence="1">
    <location>
        <begin position="233"/>
        <end position="251"/>
    </location>
</feature>
<dbReference type="Pfam" id="PF05145">
    <property type="entry name" value="AbrB"/>
    <property type="match status" value="1"/>
</dbReference>
<gene>
    <name evidence="2" type="ORF">LX70_00699</name>
</gene>
<evidence type="ECO:0000313" key="2">
    <source>
        <dbReference type="EMBL" id="PQV58881.1"/>
    </source>
</evidence>
<keyword evidence="1" id="KW-0812">Transmembrane</keyword>
<dbReference type="GO" id="GO:0016020">
    <property type="term" value="C:membrane"/>
    <property type="evidence" value="ECO:0007669"/>
    <property type="project" value="InterPro"/>
</dbReference>
<dbReference type="PANTHER" id="PTHR38457:SF1">
    <property type="entry name" value="REGULATOR ABRB-RELATED"/>
    <property type="match status" value="1"/>
</dbReference>
<feature type="transmembrane region" description="Helical" evidence="1">
    <location>
        <begin position="173"/>
        <end position="192"/>
    </location>
</feature>
<dbReference type="EMBL" id="PVEP01000001">
    <property type="protein sequence ID" value="PQV58881.1"/>
    <property type="molecule type" value="Genomic_DNA"/>
</dbReference>
<keyword evidence="1" id="KW-1133">Transmembrane helix</keyword>
<feature type="transmembrane region" description="Helical" evidence="1">
    <location>
        <begin position="9"/>
        <end position="26"/>
    </location>
</feature>
<organism evidence="2 3">
    <name type="scientific">Albidovulum denitrificans</name>
    <dbReference type="NCBI Taxonomy" id="404881"/>
    <lineage>
        <taxon>Bacteria</taxon>
        <taxon>Pseudomonadati</taxon>
        <taxon>Pseudomonadota</taxon>
        <taxon>Alphaproteobacteria</taxon>
        <taxon>Rhodobacterales</taxon>
        <taxon>Paracoccaceae</taxon>
        <taxon>Albidovulum</taxon>
    </lineage>
</organism>
<accession>A0A2S8SDF5</accession>
<dbReference type="Proteomes" id="UP000238338">
    <property type="component" value="Unassembled WGS sequence"/>
</dbReference>
<feature type="transmembrane region" description="Helical" evidence="1">
    <location>
        <begin position="263"/>
        <end position="285"/>
    </location>
</feature>
<feature type="transmembrane region" description="Helical" evidence="1">
    <location>
        <begin position="305"/>
        <end position="338"/>
    </location>
</feature>
<dbReference type="GO" id="GO:0010468">
    <property type="term" value="P:regulation of gene expression"/>
    <property type="evidence" value="ECO:0007669"/>
    <property type="project" value="InterPro"/>
</dbReference>
<dbReference type="OrthoDB" id="7157734at2"/>
<keyword evidence="3" id="KW-1185">Reference proteome</keyword>
<evidence type="ECO:0008006" key="4">
    <source>
        <dbReference type="Google" id="ProtNLM"/>
    </source>
</evidence>
<dbReference type="PIRSF" id="PIRSF038991">
    <property type="entry name" value="Protein_AbrB"/>
    <property type="match status" value="1"/>
</dbReference>
<sequence length="347" mass="36234">MRLNANRPRLAAIAAALAGAGVFLAFGWPLPLLLGPMLGCLAVALAGVGMRDMGGFGTAMRSYLGVAIGATVTPDFVAGLPSHGASIALVPLYVVVIGGIGYPFLRRVMGFDPPTAFYSAMPGGLQDMLLFGEEAGGNVRTMSLIHATRVLVIVTVAPFLMTTLYGADLNRPPGLRLADIPVMETAIMLVAGPLGWKIAERLHIFGAAILGPMILTAGLSLAGLIHHRPPAEIVWAAQFFIGIAIGSKYSGITGRELRVSVGAGLIFALLLALLSLIFIEIVTLVSDAPFIDILLSFLPGGQAEMAVIAIVAGADVGFVVAHHLTRVFFVILVAPLVGARTARRDRD</sequence>
<evidence type="ECO:0000313" key="3">
    <source>
        <dbReference type="Proteomes" id="UP000238338"/>
    </source>
</evidence>
<comment type="caution">
    <text evidence="2">The sequence shown here is derived from an EMBL/GenBank/DDBJ whole genome shotgun (WGS) entry which is preliminary data.</text>
</comment>
<feature type="transmembrane region" description="Helical" evidence="1">
    <location>
        <begin position="150"/>
        <end position="167"/>
    </location>
</feature>
<protein>
    <recommendedName>
        <fullName evidence="4">AbrB family transcriptional regulator</fullName>
    </recommendedName>
</protein>
<dbReference type="InterPro" id="IPR007820">
    <property type="entry name" value="AbrB_fam"/>
</dbReference>
<keyword evidence="1" id="KW-0472">Membrane</keyword>
<proteinExistence type="predicted"/>
<dbReference type="AlphaFoldDB" id="A0A2S8SDF5"/>
<evidence type="ECO:0000256" key="1">
    <source>
        <dbReference type="SAM" id="Phobius"/>
    </source>
</evidence>
<feature type="transmembrane region" description="Helical" evidence="1">
    <location>
        <begin position="86"/>
        <end position="105"/>
    </location>
</feature>
<name>A0A2S8SDF5_9RHOB</name>
<dbReference type="PANTHER" id="PTHR38457">
    <property type="entry name" value="REGULATOR ABRB-RELATED"/>
    <property type="match status" value="1"/>
</dbReference>
<feature type="transmembrane region" description="Helical" evidence="1">
    <location>
        <begin position="204"/>
        <end position="227"/>
    </location>
</feature>
<reference evidence="2 3" key="1">
    <citation type="submission" date="2018-02" db="EMBL/GenBank/DDBJ databases">
        <title>Genomic Encyclopedia of Archaeal and Bacterial Type Strains, Phase II (KMG-II): from individual species to whole genera.</title>
        <authorList>
            <person name="Goeker M."/>
        </authorList>
    </citation>
    <scope>NUCLEOTIDE SEQUENCE [LARGE SCALE GENOMIC DNA]</scope>
    <source>
        <strain evidence="2 3">DSM 18921</strain>
    </source>
</reference>